<feature type="compositionally biased region" description="Basic residues" evidence="1">
    <location>
        <begin position="89"/>
        <end position="101"/>
    </location>
</feature>
<feature type="region of interest" description="Disordered" evidence="1">
    <location>
        <begin position="77"/>
        <end position="101"/>
    </location>
</feature>
<keyword evidence="2" id="KW-0378">Hydrolase</keyword>
<reference evidence="2" key="1">
    <citation type="journal article" date="2021" name="Proc. Natl. Acad. Sci. U.S.A.">
        <title>A Catalog of Tens of Thousands of Viruses from Human Metagenomes Reveals Hidden Associations with Chronic Diseases.</title>
        <authorList>
            <person name="Tisza M.J."/>
            <person name="Buck C.B."/>
        </authorList>
    </citation>
    <scope>NUCLEOTIDE SEQUENCE</scope>
    <source>
        <strain evidence="2">CtJyX12</strain>
    </source>
</reference>
<dbReference type="GO" id="GO:0004519">
    <property type="term" value="F:endonuclease activity"/>
    <property type="evidence" value="ECO:0007669"/>
    <property type="project" value="UniProtKB-KW"/>
</dbReference>
<evidence type="ECO:0000313" key="2">
    <source>
        <dbReference type="EMBL" id="DAF53070.1"/>
    </source>
</evidence>
<keyword evidence="2" id="KW-0255">Endonuclease</keyword>
<evidence type="ECO:0000256" key="1">
    <source>
        <dbReference type="SAM" id="MobiDB-lite"/>
    </source>
</evidence>
<dbReference type="CDD" id="cd00085">
    <property type="entry name" value="HNHc"/>
    <property type="match status" value="1"/>
</dbReference>
<proteinExistence type="predicted"/>
<sequence>MAWTSSDRASRLPPDWDERRAFVRARAGGRCEALLHDGTRCPAAGTDCDHVTPGDDHRATNLQWLCAWHHKRKTQREAAAALAAERARNAPRKRKHPGLID</sequence>
<dbReference type="EMBL" id="BK032646">
    <property type="protein sequence ID" value="DAF53070.1"/>
    <property type="molecule type" value="Genomic_DNA"/>
</dbReference>
<organism evidence="2">
    <name type="scientific">Siphoviridae sp. ctJyX12</name>
    <dbReference type="NCBI Taxonomy" id="2827840"/>
    <lineage>
        <taxon>Viruses</taxon>
        <taxon>Duplodnaviria</taxon>
        <taxon>Heunggongvirae</taxon>
        <taxon>Uroviricota</taxon>
        <taxon>Caudoviricetes</taxon>
    </lineage>
</organism>
<dbReference type="Gene3D" id="1.10.30.50">
    <property type="match status" value="1"/>
</dbReference>
<name>A0A8S5SQ33_9CAUD</name>
<accession>A0A8S5SQ33</accession>
<keyword evidence="2" id="KW-0540">Nuclease</keyword>
<protein>
    <submittedName>
        <fullName evidence="2">HNH endonuclease bacteriophage, HNH Endonuclease, DNA.52A</fullName>
    </submittedName>
</protein>
<dbReference type="InterPro" id="IPR003615">
    <property type="entry name" value="HNH_nuc"/>
</dbReference>